<dbReference type="Proteomes" id="UP001304071">
    <property type="component" value="Chromosome 1"/>
</dbReference>
<reference evidence="1 2" key="1">
    <citation type="submission" date="2023-11" db="EMBL/GenBank/DDBJ databases">
        <title>Plant-associative lifestyle of Vibrio porteresiae and its evolutionary dynamics.</title>
        <authorList>
            <person name="Rameshkumar N."/>
            <person name="Kirti K."/>
        </authorList>
    </citation>
    <scope>NUCLEOTIDE SEQUENCE [LARGE SCALE GENOMIC DNA]</scope>
    <source>
        <strain evidence="1 2">MSSRF30</strain>
    </source>
</reference>
<keyword evidence="2" id="KW-1185">Reference proteome</keyword>
<proteinExistence type="predicted"/>
<sequence length="62" mass="6887">MNEAITVNIGAFFKIGEVHIARTSDKELACRCIYAVPNRSLQQIDGVIPFMFTPVGEEKTSE</sequence>
<evidence type="ECO:0000313" key="1">
    <source>
        <dbReference type="EMBL" id="WPC72700.1"/>
    </source>
</evidence>
<name>A0ABZ0Q8H2_9VIBR</name>
<evidence type="ECO:0000313" key="2">
    <source>
        <dbReference type="Proteomes" id="UP001304071"/>
    </source>
</evidence>
<protein>
    <submittedName>
        <fullName evidence="1">Uncharacterized protein</fullName>
    </submittedName>
</protein>
<gene>
    <name evidence="1" type="ORF">R8Z52_11235</name>
</gene>
<dbReference type="RefSeq" id="WP_261892333.1">
    <property type="nucleotide sequence ID" value="NZ_AP024895.1"/>
</dbReference>
<organism evidence="1 2">
    <name type="scientific">Vibrio porteresiae DSM 19223</name>
    <dbReference type="NCBI Taxonomy" id="1123496"/>
    <lineage>
        <taxon>Bacteria</taxon>
        <taxon>Pseudomonadati</taxon>
        <taxon>Pseudomonadota</taxon>
        <taxon>Gammaproteobacteria</taxon>
        <taxon>Vibrionales</taxon>
        <taxon>Vibrionaceae</taxon>
        <taxon>Vibrio</taxon>
    </lineage>
</organism>
<dbReference type="EMBL" id="CP138203">
    <property type="protein sequence ID" value="WPC72700.1"/>
    <property type="molecule type" value="Genomic_DNA"/>
</dbReference>
<accession>A0ABZ0Q8H2</accession>